<dbReference type="PANTHER" id="PTHR11352:SF0">
    <property type="entry name" value="PROLIFERATING CELL NUCLEAR ANTIGEN"/>
    <property type="match status" value="1"/>
</dbReference>
<evidence type="ECO:0000313" key="2">
    <source>
        <dbReference type="EMBL" id="MFA4805274.1"/>
    </source>
</evidence>
<dbReference type="SUPFAM" id="SSF55979">
    <property type="entry name" value="DNA clamp"/>
    <property type="match status" value="2"/>
</dbReference>
<sequence>MEGGKIVLNGDEAKNIAKVLSAFLDDAAFEFKDGKVVVGGFDPSRVVYILAEITDGVFDEGGGKYGVNLSQLKKVLNRAKKKDDVTIEFSNDKIKVTIEGTMKRTFVLPIVSAEEVQEVDVSNLPLNAMFSVGAKELYEIIKDAKLVTDAVKFIVKDGIVTIKASGDINEFEATFDDLEEVDGEAEAMYSVSFLEDFLKNIGSADLTVRLGTEAPMVAEAELMNGRITFLLAPRVEE</sequence>
<keyword evidence="1" id="KW-0238">DNA-binding</keyword>
<dbReference type="InterPro" id="IPR046938">
    <property type="entry name" value="DNA_clamp_sf"/>
</dbReference>
<comment type="similarity">
    <text evidence="1">Belongs to the PCNA family.</text>
</comment>
<dbReference type="EMBL" id="JARRIG010000007">
    <property type="protein sequence ID" value="MFA4805274.1"/>
    <property type="molecule type" value="Genomic_DNA"/>
</dbReference>
<keyword evidence="1" id="KW-0235">DNA replication</keyword>
<dbReference type="InterPro" id="IPR000730">
    <property type="entry name" value="Pr_cel_nuc_antig"/>
</dbReference>
<dbReference type="Gene3D" id="3.70.10.10">
    <property type="match status" value="1"/>
</dbReference>
<comment type="subunit">
    <text evidence="1">Homotrimer. The subunits circularize to form a toroid; DNA passes through its center. Replication factor C (RFC) is required to load the toroid on the DNA.</text>
</comment>
<protein>
    <recommendedName>
        <fullName evidence="1">DNA polymerase sliding clamp</fullName>
    </recommendedName>
    <alternativeName>
        <fullName evidence="1">Proliferating cell nuclear antigen homolog</fullName>
        <shortName evidence="1">PCNA</shortName>
    </alternativeName>
</protein>
<keyword evidence="3" id="KW-1185">Reference proteome</keyword>
<evidence type="ECO:0000313" key="3">
    <source>
        <dbReference type="Proteomes" id="UP001571980"/>
    </source>
</evidence>
<dbReference type="RefSeq" id="WP_372824775.1">
    <property type="nucleotide sequence ID" value="NZ_JARRIG010000007.1"/>
</dbReference>
<dbReference type="PANTHER" id="PTHR11352">
    <property type="entry name" value="PROLIFERATING CELL NUCLEAR ANTIGEN"/>
    <property type="match status" value="1"/>
</dbReference>
<evidence type="ECO:0000256" key="1">
    <source>
        <dbReference type="HAMAP-Rule" id="MF_00317"/>
    </source>
</evidence>
<organism evidence="2 3">
    <name type="scientific">Pyrococcus kukulkanii</name>
    <dbReference type="NCBI Taxonomy" id="1609559"/>
    <lineage>
        <taxon>Archaea</taxon>
        <taxon>Methanobacteriati</taxon>
        <taxon>Methanobacteriota</taxon>
        <taxon>Thermococci</taxon>
        <taxon>Thermococcales</taxon>
        <taxon>Thermococcaceae</taxon>
        <taxon>Pyrococcus</taxon>
    </lineage>
</organism>
<dbReference type="HAMAP" id="MF_00317">
    <property type="entry name" value="DNApol_clamp_arch"/>
    <property type="match status" value="1"/>
</dbReference>
<reference evidence="2 3" key="1">
    <citation type="submission" date="2023-03" db="EMBL/GenBank/DDBJ databases">
        <title>Speciation in Pyrococcus: adaptation to high temperature as a mechanism.</title>
        <authorList>
            <person name="Gu J."/>
        </authorList>
    </citation>
    <scope>NUCLEOTIDE SEQUENCE [LARGE SCALE GENOMIC DNA]</scope>
    <source>
        <strain evidence="2 3">LMOA34</strain>
    </source>
</reference>
<gene>
    <name evidence="1" type="primary">pcn</name>
    <name evidence="2" type="ORF">P8X34_11100</name>
</gene>
<name>A0ABV4T845_9EURY</name>
<comment type="function">
    <text evidence="1">Sliding clamp subunit that acts as a moving platform for DNA processing. Responsible for tethering the catalytic subunit of DNA polymerase and other proteins to DNA during high-speed replication.</text>
</comment>
<dbReference type="CDD" id="cd00577">
    <property type="entry name" value="PCNA"/>
    <property type="match status" value="1"/>
</dbReference>
<comment type="caution">
    <text evidence="2">The sequence shown here is derived from an EMBL/GenBank/DDBJ whole genome shotgun (WGS) entry which is preliminary data.</text>
</comment>
<accession>A0ABV4T845</accession>
<dbReference type="Proteomes" id="UP001571980">
    <property type="component" value="Unassembled WGS sequence"/>
</dbReference>
<proteinExistence type="inferred from homology"/>